<dbReference type="PANTHER" id="PTHR45027:SF1">
    <property type="match status" value="1"/>
</dbReference>
<name>A0AAV9QWZ2_9TELE</name>
<comment type="similarity">
    <text evidence="1">Belongs to the gamma-glutamyltransferase family.</text>
</comment>
<dbReference type="GO" id="GO:0006751">
    <property type="term" value="P:glutathione catabolic process"/>
    <property type="evidence" value="ECO:0007669"/>
    <property type="project" value="InterPro"/>
</dbReference>
<feature type="binding site" evidence="2">
    <location>
        <begin position="48"/>
        <end position="49"/>
    </location>
    <ligand>
        <name>L-glutamate</name>
        <dbReference type="ChEBI" id="CHEBI:29985"/>
    </ligand>
</feature>
<evidence type="ECO:0000313" key="3">
    <source>
        <dbReference type="EMBL" id="KAK5600847.1"/>
    </source>
</evidence>
<dbReference type="GO" id="GO:0036374">
    <property type="term" value="F:glutathione hydrolase activity"/>
    <property type="evidence" value="ECO:0007669"/>
    <property type="project" value="InterPro"/>
</dbReference>
<dbReference type="InterPro" id="IPR043137">
    <property type="entry name" value="GGT_ssub_C"/>
</dbReference>
<reference evidence="3 4" key="1">
    <citation type="submission" date="2021-06" db="EMBL/GenBank/DDBJ databases">
        <authorList>
            <person name="Palmer J.M."/>
        </authorList>
    </citation>
    <scope>NUCLEOTIDE SEQUENCE [LARGE SCALE GENOMIC DNA]</scope>
    <source>
        <strain evidence="3 4">MEX-2019</strain>
        <tissue evidence="3">Muscle</tissue>
    </source>
</reference>
<accession>A0AAV9QWZ2</accession>
<dbReference type="AlphaFoldDB" id="A0AAV9QWZ2"/>
<dbReference type="SUPFAM" id="SSF56235">
    <property type="entry name" value="N-terminal nucleophile aminohydrolases (Ntn hydrolases)"/>
    <property type="match status" value="1"/>
</dbReference>
<dbReference type="PANTHER" id="PTHR45027">
    <property type="entry name" value="PUTATIVE GLUTATHIONE HYDROLASE LIGHT CHAIN"/>
    <property type="match status" value="1"/>
</dbReference>
<comment type="caution">
    <text evidence="3">The sequence shown here is derived from an EMBL/GenBank/DDBJ whole genome shotgun (WGS) entry which is preliminary data.</text>
</comment>
<evidence type="ECO:0000256" key="2">
    <source>
        <dbReference type="PIRSR" id="PIRSR600101-2"/>
    </source>
</evidence>
<organism evidence="3 4">
    <name type="scientific">Crenichthys baileyi</name>
    <name type="common">White River springfish</name>
    <dbReference type="NCBI Taxonomy" id="28760"/>
    <lineage>
        <taxon>Eukaryota</taxon>
        <taxon>Metazoa</taxon>
        <taxon>Chordata</taxon>
        <taxon>Craniata</taxon>
        <taxon>Vertebrata</taxon>
        <taxon>Euteleostomi</taxon>
        <taxon>Actinopterygii</taxon>
        <taxon>Neopterygii</taxon>
        <taxon>Teleostei</taxon>
        <taxon>Neoteleostei</taxon>
        <taxon>Acanthomorphata</taxon>
        <taxon>Ovalentaria</taxon>
        <taxon>Atherinomorphae</taxon>
        <taxon>Cyprinodontiformes</taxon>
        <taxon>Goodeidae</taxon>
        <taxon>Crenichthys</taxon>
    </lineage>
</organism>
<dbReference type="InterPro" id="IPR029055">
    <property type="entry name" value="Ntn_hydrolases_N"/>
</dbReference>
<dbReference type="InterPro" id="IPR000101">
    <property type="entry name" value="GGT_peptidase"/>
</dbReference>
<evidence type="ECO:0008006" key="5">
    <source>
        <dbReference type="Google" id="ProtNLM"/>
    </source>
</evidence>
<dbReference type="EMBL" id="JAHHUM010002770">
    <property type="protein sequence ID" value="KAK5600847.1"/>
    <property type="molecule type" value="Genomic_DNA"/>
</dbReference>
<gene>
    <name evidence="3" type="ORF">CRENBAI_008825</name>
</gene>
<feature type="binding site" evidence="2">
    <location>
        <position position="69"/>
    </location>
    <ligand>
        <name>L-glutamate</name>
        <dbReference type="ChEBI" id="CHEBI:29985"/>
    </ligand>
</feature>
<dbReference type="Proteomes" id="UP001311232">
    <property type="component" value="Unassembled WGS sequence"/>
</dbReference>
<sequence length="163" mass="17912">MEDLMGNEGGTPELERSGILGSRRREMNYHFLMSFNKQQLWLGEQPPSSMAPAVLKSQSKMLVIGASGGSMITTGLASTLINHLWFGKSLKEAIKTPVLFVDSENAVKFEPEFDNGVIKALEALGHIQKPADRFYNVVNAVEKKEGCIWAASDHRKLGEAAGY</sequence>
<evidence type="ECO:0000256" key="1">
    <source>
        <dbReference type="ARBA" id="ARBA00009381"/>
    </source>
</evidence>
<protein>
    <recommendedName>
        <fullName evidence="5">Gamma-glutamyltransferase 5</fullName>
    </recommendedName>
</protein>
<dbReference type="PRINTS" id="PR01210">
    <property type="entry name" value="GGTRANSPTASE"/>
</dbReference>
<evidence type="ECO:0000313" key="4">
    <source>
        <dbReference type="Proteomes" id="UP001311232"/>
    </source>
</evidence>
<proteinExistence type="inferred from homology"/>
<dbReference type="Pfam" id="PF01019">
    <property type="entry name" value="G_glu_transpept"/>
    <property type="match status" value="1"/>
</dbReference>
<keyword evidence="4" id="KW-1185">Reference proteome</keyword>
<dbReference type="Gene3D" id="3.60.20.40">
    <property type="match status" value="1"/>
</dbReference>